<protein>
    <submittedName>
        <fullName evidence="1">Uncharacterized protein</fullName>
    </submittedName>
</protein>
<evidence type="ECO:0000313" key="2">
    <source>
        <dbReference type="Proteomes" id="UP001567350"/>
    </source>
</evidence>
<reference evidence="1 2" key="1">
    <citation type="submission" date="2024-08" db="EMBL/GenBank/DDBJ databases">
        <authorList>
            <person name="Feng Z."/>
            <person name="Ronholm J."/>
        </authorList>
    </citation>
    <scope>NUCLEOTIDE SEQUENCE [LARGE SCALE GENOMIC DNA]</scope>
    <source>
        <strain evidence="1 2">4-AB0-8</strain>
    </source>
</reference>
<name>A0ABV4IGD7_9BURK</name>
<accession>A0ABV4IGD7</accession>
<keyword evidence="2" id="KW-1185">Reference proteome</keyword>
<gene>
    <name evidence="1" type="ORF">ACBP88_15775</name>
</gene>
<comment type="caution">
    <text evidence="1">The sequence shown here is derived from an EMBL/GenBank/DDBJ whole genome shotgun (WGS) entry which is preliminary data.</text>
</comment>
<proteinExistence type="predicted"/>
<dbReference type="EMBL" id="JBGJLR010000023">
    <property type="protein sequence ID" value="MEZ2740885.1"/>
    <property type="molecule type" value="Genomic_DNA"/>
</dbReference>
<organism evidence="1 2">
    <name type="scientific">Comamonas jiangduensis</name>
    <dbReference type="NCBI Taxonomy" id="1194168"/>
    <lineage>
        <taxon>Bacteria</taxon>
        <taxon>Pseudomonadati</taxon>
        <taxon>Pseudomonadota</taxon>
        <taxon>Betaproteobacteria</taxon>
        <taxon>Burkholderiales</taxon>
        <taxon>Comamonadaceae</taxon>
        <taxon>Comamonas</taxon>
    </lineage>
</organism>
<sequence>MAESIPEGACPEKWAKAQAIKAQQALEFAQVRERNAGLEQVASITVVLHKSGQVSLSSERGGRPDSSSSAFDQVLLGQRVQQLAQELRDILLYGVRL</sequence>
<dbReference type="RefSeq" id="WP_313603934.1">
    <property type="nucleotide sequence ID" value="NZ_DAMCKS010000007.1"/>
</dbReference>
<evidence type="ECO:0000313" key="1">
    <source>
        <dbReference type="EMBL" id="MEZ2740885.1"/>
    </source>
</evidence>
<dbReference type="Proteomes" id="UP001567350">
    <property type="component" value="Unassembled WGS sequence"/>
</dbReference>